<proteinExistence type="predicted"/>
<reference evidence="1 2" key="1">
    <citation type="submission" date="2009-05" db="EMBL/GenBank/DDBJ databases">
        <authorList>
            <person name="Setubal J.C."/>
            <person name="Boyle S."/>
            <person name="Crasta O.R."/>
            <person name="Gillespie J.J."/>
            <person name="Kenyon R.W."/>
            <person name="Lu J."/>
            <person name="Mane S."/>
            <person name="Nagrani S."/>
            <person name="Shallom J.M."/>
            <person name="Shallom S."/>
            <person name="Shukla M."/>
            <person name="Snyder E.E."/>
            <person name="Sobral B.W."/>
            <person name="Wattam A.R."/>
            <person name="Will R."/>
            <person name="Williams K."/>
            <person name="Yoo H."/>
            <person name="Munk C."/>
            <person name="Tapia R."/>
            <person name="Green L."/>
            <person name="Rogers Y."/>
            <person name="Detter J.C."/>
            <person name="Bruce D."/>
            <person name="Brettin T.S."/>
            <person name="Tsolis R."/>
        </authorList>
    </citation>
    <scope>NUCLEOTIDE SEQUENCE [LARGE SCALE GENOMIC DNA]</scope>
    <source>
        <strain evidence="1 2">LMG 3301</strain>
    </source>
</reference>
<dbReference type="EMBL" id="ACQA01000002">
    <property type="protein sequence ID" value="EEQ93295.1"/>
    <property type="molecule type" value="Genomic_DNA"/>
</dbReference>
<name>C4WMY6_9HYPH</name>
<comment type="caution">
    <text evidence="1">The sequence shown here is derived from an EMBL/GenBank/DDBJ whole genome shotgun (WGS) entry which is preliminary data.</text>
</comment>
<evidence type="ECO:0000313" key="1">
    <source>
        <dbReference type="EMBL" id="EEQ93295.1"/>
    </source>
</evidence>
<gene>
    <name evidence="1" type="ORF">OINT_2000440</name>
</gene>
<sequence length="37" mass="4194">MFETVVRRMAATVVRTGEAARLEIQPCSFFGLKHDLL</sequence>
<dbReference type="AlphaFoldDB" id="C4WMY6"/>
<accession>C4WMY6</accession>
<organism evidence="1 2">
    <name type="scientific">Brucella intermedia LMG 3301</name>
    <dbReference type="NCBI Taxonomy" id="641118"/>
    <lineage>
        <taxon>Bacteria</taxon>
        <taxon>Pseudomonadati</taxon>
        <taxon>Pseudomonadota</taxon>
        <taxon>Alphaproteobacteria</taxon>
        <taxon>Hyphomicrobiales</taxon>
        <taxon>Brucellaceae</taxon>
        <taxon>Brucella/Ochrobactrum group</taxon>
        <taxon>Brucella</taxon>
    </lineage>
</organism>
<evidence type="ECO:0000313" key="2">
    <source>
        <dbReference type="Proteomes" id="UP000004386"/>
    </source>
</evidence>
<dbReference type="Proteomes" id="UP000004386">
    <property type="component" value="Unassembled WGS sequence"/>
</dbReference>
<dbReference type="HOGENOM" id="CLU_3346646_0_0_5"/>
<protein>
    <submittedName>
        <fullName evidence="1">Uncharacterized protein</fullName>
    </submittedName>
</protein>